<sequence length="48" mass="5876">MKERKRNELDKQQDFQEEGKPSLEERINSALLYTPEIITWMDYTQSRE</sequence>
<evidence type="ECO:0000256" key="1">
    <source>
        <dbReference type="SAM" id="MobiDB-lite"/>
    </source>
</evidence>
<name>A0ABX0A4W0_9BACI</name>
<protein>
    <submittedName>
        <fullName evidence="2">Uncharacterized protein</fullName>
    </submittedName>
</protein>
<gene>
    <name evidence="2" type="ORF">GW534_12135</name>
</gene>
<feature type="region of interest" description="Disordered" evidence="1">
    <location>
        <begin position="1"/>
        <end position="22"/>
    </location>
</feature>
<dbReference type="Proteomes" id="UP000743899">
    <property type="component" value="Unassembled WGS sequence"/>
</dbReference>
<proteinExistence type="predicted"/>
<evidence type="ECO:0000313" key="2">
    <source>
        <dbReference type="EMBL" id="NCU18462.1"/>
    </source>
</evidence>
<organism evidence="2 3">
    <name type="scientific">Pallidibacillus pasinlerensis</name>
    <dbReference type="NCBI Taxonomy" id="2703818"/>
    <lineage>
        <taxon>Bacteria</taxon>
        <taxon>Bacillati</taxon>
        <taxon>Bacillota</taxon>
        <taxon>Bacilli</taxon>
        <taxon>Bacillales</taxon>
        <taxon>Bacillaceae</taxon>
        <taxon>Pallidibacillus</taxon>
    </lineage>
</organism>
<evidence type="ECO:0000313" key="3">
    <source>
        <dbReference type="Proteomes" id="UP000743899"/>
    </source>
</evidence>
<keyword evidence="3" id="KW-1185">Reference proteome</keyword>
<reference evidence="2 3" key="1">
    <citation type="submission" date="2020-01" db="EMBL/GenBank/DDBJ databases">
        <title>A novel Bacillus sp. from Pasinler.</title>
        <authorList>
            <person name="Adiguzel A."/>
            <person name="Ay H."/>
            <person name="Baltaci M.O."/>
        </authorList>
    </citation>
    <scope>NUCLEOTIDE SEQUENCE [LARGE SCALE GENOMIC DNA]</scope>
    <source>
        <strain evidence="2 3">P1</strain>
    </source>
</reference>
<dbReference type="RefSeq" id="WP_161921291.1">
    <property type="nucleotide sequence ID" value="NZ_JAACYS010000061.1"/>
</dbReference>
<dbReference type="EMBL" id="JAACYS010000061">
    <property type="protein sequence ID" value="NCU18462.1"/>
    <property type="molecule type" value="Genomic_DNA"/>
</dbReference>
<accession>A0ABX0A4W0</accession>
<comment type="caution">
    <text evidence="2">The sequence shown here is derived from an EMBL/GenBank/DDBJ whole genome shotgun (WGS) entry which is preliminary data.</text>
</comment>